<keyword evidence="9" id="KW-1185">Reference proteome</keyword>
<dbReference type="PANTHER" id="PTHR30629">
    <property type="entry name" value="PROPHAGE INTEGRASE"/>
    <property type="match status" value="1"/>
</dbReference>
<dbReference type="InterPro" id="IPR050808">
    <property type="entry name" value="Phage_Integrase"/>
</dbReference>
<evidence type="ECO:0000256" key="4">
    <source>
        <dbReference type="ARBA" id="ARBA00023172"/>
    </source>
</evidence>
<dbReference type="Gene3D" id="1.10.443.10">
    <property type="entry name" value="Intergrase catalytic core"/>
    <property type="match status" value="1"/>
</dbReference>
<dbReference type="CDD" id="cd00796">
    <property type="entry name" value="INT_Rci_Hp1_C"/>
    <property type="match status" value="1"/>
</dbReference>
<dbReference type="InterPro" id="IPR013762">
    <property type="entry name" value="Integrase-like_cat_sf"/>
</dbReference>
<dbReference type="InterPro" id="IPR038488">
    <property type="entry name" value="Integrase_DNA-bd_sf"/>
</dbReference>
<evidence type="ECO:0000259" key="6">
    <source>
        <dbReference type="PROSITE" id="PS51898"/>
    </source>
</evidence>
<dbReference type="Gene3D" id="3.30.160.390">
    <property type="entry name" value="Integrase, DNA-binding domain"/>
    <property type="match status" value="1"/>
</dbReference>
<evidence type="ECO:0000259" key="7">
    <source>
        <dbReference type="PROSITE" id="PS51900"/>
    </source>
</evidence>
<evidence type="ECO:0000256" key="1">
    <source>
        <dbReference type="ARBA" id="ARBA00008857"/>
    </source>
</evidence>
<reference evidence="8" key="1">
    <citation type="journal article" date="2023" name="Int. J. Syst. Evol. Microbiol.">
        <title>Methylocystis iwaonis sp. nov., a type II methane-oxidizing bacterium from surface soil of a rice paddy field in Japan, and emended description of the genus Methylocystis (ex Whittenbury et al. 1970) Bowman et al. 1993.</title>
        <authorList>
            <person name="Kaise H."/>
            <person name="Sawadogo J.B."/>
            <person name="Alam M.S."/>
            <person name="Ueno C."/>
            <person name="Dianou D."/>
            <person name="Shinjo R."/>
            <person name="Asakawa S."/>
        </authorList>
    </citation>
    <scope>NUCLEOTIDE SEQUENCE</scope>
    <source>
        <strain evidence="8">LMG27198</strain>
    </source>
</reference>
<feature type="domain" description="Tyr recombinase" evidence="6">
    <location>
        <begin position="221"/>
        <end position="395"/>
    </location>
</feature>
<dbReference type="Gene3D" id="1.10.150.130">
    <property type="match status" value="1"/>
</dbReference>
<dbReference type="AlphaFoldDB" id="A0A9W6GTU6"/>
<keyword evidence="3 5" id="KW-0238">DNA-binding</keyword>
<dbReference type="Pfam" id="PF13356">
    <property type="entry name" value="Arm-DNA-bind_3"/>
    <property type="match status" value="1"/>
</dbReference>
<dbReference type="EMBL" id="BSEC01000001">
    <property type="protein sequence ID" value="GLI92982.1"/>
    <property type="molecule type" value="Genomic_DNA"/>
</dbReference>
<evidence type="ECO:0000256" key="3">
    <source>
        <dbReference type="ARBA" id="ARBA00023125"/>
    </source>
</evidence>
<comment type="caution">
    <text evidence="8">The sequence shown here is derived from an EMBL/GenBank/DDBJ whole genome shotgun (WGS) entry which is preliminary data.</text>
</comment>
<dbReference type="PROSITE" id="PS51898">
    <property type="entry name" value="TYR_RECOMBINASE"/>
    <property type="match status" value="1"/>
</dbReference>
<evidence type="ECO:0000256" key="5">
    <source>
        <dbReference type="PROSITE-ProRule" id="PRU01248"/>
    </source>
</evidence>
<dbReference type="GO" id="GO:0006310">
    <property type="term" value="P:DNA recombination"/>
    <property type="evidence" value="ECO:0007669"/>
    <property type="project" value="UniProtKB-KW"/>
</dbReference>
<dbReference type="SUPFAM" id="SSF56349">
    <property type="entry name" value="DNA breaking-rejoining enzymes"/>
    <property type="match status" value="1"/>
</dbReference>
<dbReference type="GO" id="GO:0015074">
    <property type="term" value="P:DNA integration"/>
    <property type="evidence" value="ECO:0007669"/>
    <property type="project" value="UniProtKB-KW"/>
</dbReference>
<dbReference type="GO" id="GO:0003677">
    <property type="term" value="F:DNA binding"/>
    <property type="evidence" value="ECO:0007669"/>
    <property type="project" value="UniProtKB-UniRule"/>
</dbReference>
<name>A0A9W6GTU6_9HYPH</name>
<dbReference type="Pfam" id="PF00589">
    <property type="entry name" value="Phage_integrase"/>
    <property type="match status" value="1"/>
</dbReference>
<organism evidence="8 9">
    <name type="scientific">Methylocystis echinoides</name>
    <dbReference type="NCBI Taxonomy" id="29468"/>
    <lineage>
        <taxon>Bacteria</taxon>
        <taxon>Pseudomonadati</taxon>
        <taxon>Pseudomonadota</taxon>
        <taxon>Alphaproteobacteria</taxon>
        <taxon>Hyphomicrobiales</taxon>
        <taxon>Methylocystaceae</taxon>
        <taxon>Methylocystis</taxon>
    </lineage>
</organism>
<evidence type="ECO:0000313" key="8">
    <source>
        <dbReference type="EMBL" id="GLI92982.1"/>
    </source>
</evidence>
<dbReference type="InterPro" id="IPR002104">
    <property type="entry name" value="Integrase_catalytic"/>
</dbReference>
<evidence type="ECO:0000313" key="9">
    <source>
        <dbReference type="Proteomes" id="UP001144323"/>
    </source>
</evidence>
<dbReference type="PANTHER" id="PTHR30629:SF2">
    <property type="entry name" value="PROPHAGE INTEGRASE INTS-RELATED"/>
    <property type="match status" value="1"/>
</dbReference>
<feature type="domain" description="Core-binding (CB)" evidence="7">
    <location>
        <begin position="95"/>
        <end position="201"/>
    </location>
</feature>
<accession>A0A9W6GTU6</accession>
<dbReference type="InterPro" id="IPR011010">
    <property type="entry name" value="DNA_brk_join_enz"/>
</dbReference>
<keyword evidence="4" id="KW-0233">DNA recombination</keyword>
<keyword evidence="2" id="KW-0229">DNA integration</keyword>
<dbReference type="PROSITE" id="PS51900">
    <property type="entry name" value="CB"/>
    <property type="match status" value="1"/>
</dbReference>
<proteinExistence type="inferred from homology"/>
<comment type="similarity">
    <text evidence="1">Belongs to the 'phage' integrase family.</text>
</comment>
<dbReference type="Proteomes" id="UP001144323">
    <property type="component" value="Unassembled WGS sequence"/>
</dbReference>
<dbReference type="InterPro" id="IPR025166">
    <property type="entry name" value="Integrase_DNA_bind_dom"/>
</dbReference>
<gene>
    <name evidence="8" type="ORF">LMG27198_19740</name>
</gene>
<protein>
    <submittedName>
        <fullName evidence="8">Integrase</fullName>
    </submittedName>
</protein>
<dbReference type="InterPro" id="IPR044068">
    <property type="entry name" value="CB"/>
</dbReference>
<dbReference type="InterPro" id="IPR010998">
    <property type="entry name" value="Integrase_recombinase_N"/>
</dbReference>
<sequence>MLTLKTIAAIQPGSTAWDDGKGAVPGFGARRQKGEAVSYVLKYRTGDGRQRWQTIGRHGAPWTPDMARAEARRILAEVAKGSDPAGEKQEARKAETVAELCDAYIAAAEAGRVLTRRKKKKESTLTTDRGRVERHIKPLLGRLKVRAVNRNDIERFRDAVTQGATAIRVKTGRHGFARVTGGAGTATRTLALLGVIFTFGVRQGLRTDNPVHGVETHGYNKRERRLSAEEYAALGEALRSAPDTAWPIAIHAARFLAVTGWRRGEMLGLRWSEVDLVTRTARLSDTKTGASMRPLSHAACDILRDLPRLGNLVFPSSAGTDKPMAGFHKVWLRVAAKAGLPGDVTPHVLRHSFASIAADLEYSELTIAALIGHRKGSVTSRYTHHADAVLLAAADAVANRTTELMGDARPAGVVIPLRGSGGNA</sequence>
<evidence type="ECO:0000256" key="2">
    <source>
        <dbReference type="ARBA" id="ARBA00022908"/>
    </source>
</evidence>